<keyword evidence="2" id="KW-1133">Transmembrane helix</keyword>
<dbReference type="AlphaFoldDB" id="A0AAV4TK14"/>
<evidence type="ECO:0000313" key="6">
    <source>
        <dbReference type="Proteomes" id="UP001054837"/>
    </source>
</evidence>
<feature type="domain" description="LolA-like" evidence="4">
    <location>
        <begin position="233"/>
        <end position="471"/>
    </location>
</feature>
<reference evidence="5 6" key="1">
    <citation type="submission" date="2021-06" db="EMBL/GenBank/DDBJ databases">
        <title>Caerostris darwini draft genome.</title>
        <authorList>
            <person name="Kono N."/>
            <person name="Arakawa K."/>
        </authorList>
    </citation>
    <scope>NUCLEOTIDE SEQUENCE [LARGE SCALE GENOMIC DNA]</scope>
</reference>
<keyword evidence="2" id="KW-0812">Transmembrane</keyword>
<dbReference type="InterPro" id="IPR058831">
    <property type="entry name" value="LolA-like_dom_2nd"/>
</dbReference>
<feature type="chain" id="PRO_5043808750" description="LolA-like domain-containing protein" evidence="3">
    <location>
        <begin position="22"/>
        <end position="717"/>
    </location>
</feature>
<feature type="transmembrane region" description="Helical" evidence="2">
    <location>
        <begin position="684"/>
        <end position="705"/>
    </location>
</feature>
<feature type="compositionally biased region" description="Polar residues" evidence="1">
    <location>
        <begin position="638"/>
        <end position="661"/>
    </location>
</feature>
<keyword evidence="6" id="KW-1185">Reference proteome</keyword>
<dbReference type="Proteomes" id="UP001054837">
    <property type="component" value="Unassembled WGS sequence"/>
</dbReference>
<accession>A0AAV4TK14</accession>
<evidence type="ECO:0000256" key="2">
    <source>
        <dbReference type="SAM" id="Phobius"/>
    </source>
</evidence>
<name>A0AAV4TK14_9ARAC</name>
<feature type="region of interest" description="Disordered" evidence="1">
    <location>
        <begin position="609"/>
        <end position="681"/>
    </location>
</feature>
<dbReference type="PANTHER" id="PTHR36902">
    <property type="entry name" value="ENRICHED IN SURFACE-LABELED PROTEOME PROTEIN 9"/>
    <property type="match status" value="1"/>
</dbReference>
<dbReference type="Pfam" id="PF25898">
    <property type="entry name" value="LolA_2nd_metazoa"/>
    <property type="match status" value="1"/>
</dbReference>
<proteinExistence type="predicted"/>
<keyword evidence="3" id="KW-0732">Signal</keyword>
<gene>
    <name evidence="5" type="primary">AVEN_199141_1</name>
    <name evidence="5" type="ORF">CDAR_543991</name>
</gene>
<feature type="compositionally biased region" description="Polar residues" evidence="1">
    <location>
        <begin position="613"/>
        <end position="626"/>
    </location>
</feature>
<evidence type="ECO:0000313" key="5">
    <source>
        <dbReference type="EMBL" id="GIY45761.1"/>
    </source>
</evidence>
<protein>
    <recommendedName>
        <fullName evidence="4">LolA-like domain-containing protein</fullName>
    </recommendedName>
</protein>
<dbReference type="EMBL" id="BPLQ01009658">
    <property type="protein sequence ID" value="GIY45761.1"/>
    <property type="molecule type" value="Genomic_DNA"/>
</dbReference>
<feature type="signal peptide" evidence="3">
    <location>
        <begin position="1"/>
        <end position="21"/>
    </location>
</feature>
<comment type="caution">
    <text evidence="5">The sequence shown here is derived from an EMBL/GenBank/DDBJ whole genome shotgun (WGS) entry which is preliminary data.</text>
</comment>
<evidence type="ECO:0000256" key="1">
    <source>
        <dbReference type="SAM" id="MobiDB-lite"/>
    </source>
</evidence>
<organism evidence="5 6">
    <name type="scientific">Caerostris darwini</name>
    <dbReference type="NCBI Taxonomy" id="1538125"/>
    <lineage>
        <taxon>Eukaryota</taxon>
        <taxon>Metazoa</taxon>
        <taxon>Ecdysozoa</taxon>
        <taxon>Arthropoda</taxon>
        <taxon>Chelicerata</taxon>
        <taxon>Arachnida</taxon>
        <taxon>Araneae</taxon>
        <taxon>Araneomorphae</taxon>
        <taxon>Entelegynae</taxon>
        <taxon>Araneoidea</taxon>
        <taxon>Araneidae</taxon>
        <taxon>Caerostris</taxon>
    </lineage>
</organism>
<sequence length="717" mass="81756">MAGQRFLVNFLVLFLLWAVDGQALEGPPVVAGSYRANGEMVDGSDILTQVTFEETYDDDRQLAAFRVWMIAKNLTFIENFKTNQTFQFNGTDCTLETVEEWIQTKSPPSLLNYEDTNGAVRFSLKQLFALDSKYLKEARVPSTFRGVPALKWMYEIKGTDKDTKRSTLLNVYAYWSDGTWSTSSSQKFIPLGYIVTRMNYTKGEPKFKVYEQFINVFSFGVNITDPKLFEPIQGVQCVNRKQTLQFPDVSNIQAMALHSEVILPDNLEIRYVDTWLDTKSKILRVDLERIDEEVPVFEEKARKYQSEIAIQKLGIVYVVSYNKGLFSCKVVPFKDYAYDTQTLFNIKLPEKEWQTAKLFGLNQTTYVYIGKTVKRDIPCHMFQGLRKDWPDPSSNVESLWEWCFSENMTKKQDSVTFRNGEYGLIHAQLKILKSGDQMFYPGLRMIHHFYDVNRKDPAVLYATHFDIHRCFGQGEKRDLQFVVDWQISDDNLHLVENATSDTTFLRKWKDAIYRFSGLEPYSLRVTNVQATIVDRKLYVKFYILSPHKDLPKDIKSKQKSAFDAENQFRDNINQGKVFVSYQPSKSSNLVKLPIVKHSLEFQVKRDYKPHVLPSTTPGPQMSSSKFPFSLRPDPEDGSTYSPGDSTTSSGQPVPSPTDNFTGGSKKPPQKKEGGEKIGNGPGTVAGVSIAMLAIGISMGSMIIFVKMNGLPSCMKSS</sequence>
<evidence type="ECO:0000256" key="3">
    <source>
        <dbReference type="SAM" id="SignalP"/>
    </source>
</evidence>
<keyword evidence="2" id="KW-0472">Membrane</keyword>
<dbReference type="PANTHER" id="PTHR36902:SF1">
    <property type="entry name" value="ENRICHED IN SURFACE-LABELED PROTEOME PROTEIN 9"/>
    <property type="match status" value="1"/>
</dbReference>
<evidence type="ECO:0000259" key="4">
    <source>
        <dbReference type="Pfam" id="PF25898"/>
    </source>
</evidence>